<feature type="compositionally biased region" description="Low complexity" evidence="1">
    <location>
        <begin position="153"/>
        <end position="167"/>
    </location>
</feature>
<dbReference type="EMBL" id="CP044543">
    <property type="protein sequence ID" value="QFI72349.1"/>
    <property type="molecule type" value="Genomic_DNA"/>
</dbReference>
<dbReference type="RefSeq" id="WP_151643537.1">
    <property type="nucleotide sequence ID" value="NZ_CP044543.1"/>
</dbReference>
<dbReference type="AlphaFoldDB" id="A0A5P6P1T9"/>
<dbReference type="Proteomes" id="UP000325641">
    <property type="component" value="Chromosome"/>
</dbReference>
<sequence>MSAILLKLDTLLRGSFRASRINAIVSGVLAASLAVPASAQCVDRSERAPSAAVSAFVSDPSVLLRLSKNDRDKLSGRLTGLLVTDIAALEPVRDMLREASQADRIAIGAGLHRAEERCIATKPDVARRISDFVTKLHDGSVLKGYLADQDAAMAPAPGSPAPSTANSVPAGSSSNAGLMSGEWKTELADPFKPVPLPE</sequence>
<evidence type="ECO:0000313" key="3">
    <source>
        <dbReference type="Proteomes" id="UP000325641"/>
    </source>
</evidence>
<name>A0A5P6P1T9_9BRAD</name>
<feature type="region of interest" description="Disordered" evidence="1">
    <location>
        <begin position="153"/>
        <end position="198"/>
    </location>
</feature>
<protein>
    <submittedName>
        <fullName evidence="2">Uncharacterized protein</fullName>
    </submittedName>
</protein>
<evidence type="ECO:0000256" key="1">
    <source>
        <dbReference type="SAM" id="MobiDB-lite"/>
    </source>
</evidence>
<evidence type="ECO:0000313" key="2">
    <source>
        <dbReference type="EMBL" id="QFI72349.1"/>
    </source>
</evidence>
<reference evidence="3" key="1">
    <citation type="submission" date="2019-10" db="EMBL/GenBank/DDBJ databases">
        <title>Complete Genome Sequence of Bradyrhizobium betae type strain PL7HG1T.</title>
        <authorList>
            <person name="Bromfield E.S.P."/>
            <person name="Cloutier S."/>
        </authorList>
    </citation>
    <scope>NUCLEOTIDE SEQUENCE [LARGE SCALE GENOMIC DNA]</scope>
    <source>
        <strain evidence="3">PL7HG1</strain>
    </source>
</reference>
<dbReference type="OrthoDB" id="8253439at2"/>
<organism evidence="2 3">
    <name type="scientific">Bradyrhizobium betae</name>
    <dbReference type="NCBI Taxonomy" id="244734"/>
    <lineage>
        <taxon>Bacteria</taxon>
        <taxon>Pseudomonadati</taxon>
        <taxon>Pseudomonadota</taxon>
        <taxon>Alphaproteobacteria</taxon>
        <taxon>Hyphomicrobiales</taxon>
        <taxon>Nitrobacteraceae</taxon>
        <taxon>Bradyrhizobium</taxon>
    </lineage>
</organism>
<proteinExistence type="predicted"/>
<dbReference type="KEGG" id="bbet:F8237_08105"/>
<gene>
    <name evidence="2" type="ORF">F8237_08105</name>
</gene>
<accession>A0A5P6P1T9</accession>